<keyword evidence="5" id="KW-0548">Nucleotidyltransferase</keyword>
<evidence type="ECO:0000313" key="12">
    <source>
        <dbReference type="EMBL" id="CAB4582258.1"/>
    </source>
</evidence>
<evidence type="ECO:0000256" key="10">
    <source>
        <dbReference type="SAM" id="MobiDB-lite"/>
    </source>
</evidence>
<keyword evidence="6" id="KW-0547">Nucleotide-binding</keyword>
<feature type="region of interest" description="Disordered" evidence="10">
    <location>
        <begin position="292"/>
        <end position="315"/>
    </location>
</feature>
<evidence type="ECO:0000259" key="11">
    <source>
        <dbReference type="Pfam" id="PF01507"/>
    </source>
</evidence>
<evidence type="ECO:0000256" key="5">
    <source>
        <dbReference type="ARBA" id="ARBA00022695"/>
    </source>
</evidence>
<dbReference type="EMBL" id="CAEZSR010000162">
    <property type="protein sequence ID" value="CAB4582258.1"/>
    <property type="molecule type" value="Genomic_DNA"/>
</dbReference>
<dbReference type="NCBIfam" id="NF003587">
    <property type="entry name" value="PRK05253.1"/>
    <property type="match status" value="1"/>
</dbReference>
<comment type="similarity">
    <text evidence="1">Belongs to the PAPS reductase family. CysD subfamily.</text>
</comment>
<organism evidence="12">
    <name type="scientific">freshwater metagenome</name>
    <dbReference type="NCBI Taxonomy" id="449393"/>
    <lineage>
        <taxon>unclassified sequences</taxon>
        <taxon>metagenomes</taxon>
        <taxon>ecological metagenomes</taxon>
    </lineage>
</organism>
<evidence type="ECO:0000256" key="4">
    <source>
        <dbReference type="ARBA" id="ARBA00022679"/>
    </source>
</evidence>
<keyword evidence="4" id="KW-0808">Transferase</keyword>
<evidence type="ECO:0000256" key="7">
    <source>
        <dbReference type="ARBA" id="ARBA00022840"/>
    </source>
</evidence>
<evidence type="ECO:0000256" key="1">
    <source>
        <dbReference type="ARBA" id="ARBA00008885"/>
    </source>
</evidence>
<gene>
    <name evidence="12" type="ORF">UFOPK1493_03170</name>
</gene>
<dbReference type="PANTHER" id="PTHR43196:SF1">
    <property type="entry name" value="SULFATE ADENYLYLTRANSFERASE SUBUNIT 2"/>
    <property type="match status" value="1"/>
</dbReference>
<dbReference type="InterPro" id="IPR002500">
    <property type="entry name" value="PAPS_reduct_dom"/>
</dbReference>
<evidence type="ECO:0000256" key="9">
    <source>
        <dbReference type="ARBA" id="ARBA00031812"/>
    </source>
</evidence>
<evidence type="ECO:0000256" key="2">
    <source>
        <dbReference type="ARBA" id="ARBA00012391"/>
    </source>
</evidence>
<dbReference type="GO" id="GO:0000103">
    <property type="term" value="P:sulfate assimilation"/>
    <property type="evidence" value="ECO:0007669"/>
    <property type="project" value="InterPro"/>
</dbReference>
<keyword evidence="7" id="KW-0067">ATP-binding</keyword>
<sequence>MTVIDQTSAEFADPDRLGLDRRLRELEAHAIFVIREVAAECERPVLLFSGGKDSVVMLHLAKKAFEPGVIPFPVMHVDTGHNFPEVIEFRDRLVEQMGVRLVVASVQDAIDEGRVSDPGPTGSRNRLQTQPLLHEIAKNKFDAAFGGARRDEDKARAKERILSFRDMFGQWDPKNQRPELWRYYNPRIRTGEHLRAFPLSDWTELDIWRYIAVDDIELPAMYYAHEREVVQRDGMLLATSAVTPPLPGETPFVETVRYRTVGDMTCTGAVRSDARTPLEVLTEIEQSRITERGATRADDKFSEAAMEDRKREGYF</sequence>
<dbReference type="Pfam" id="PF01507">
    <property type="entry name" value="PAPS_reduct"/>
    <property type="match status" value="1"/>
</dbReference>
<dbReference type="AlphaFoldDB" id="A0A6J6FCG3"/>
<dbReference type="SUPFAM" id="SSF52402">
    <property type="entry name" value="Adenine nucleotide alpha hydrolases-like"/>
    <property type="match status" value="1"/>
</dbReference>
<evidence type="ECO:0000256" key="3">
    <source>
        <dbReference type="ARBA" id="ARBA00022004"/>
    </source>
</evidence>
<dbReference type="EC" id="2.7.7.4" evidence="2"/>
<reference evidence="12" key="1">
    <citation type="submission" date="2020-05" db="EMBL/GenBank/DDBJ databases">
        <authorList>
            <person name="Chiriac C."/>
            <person name="Salcher M."/>
            <person name="Ghai R."/>
            <person name="Kavagutti S V."/>
        </authorList>
    </citation>
    <scope>NUCLEOTIDE SEQUENCE</scope>
</reference>
<dbReference type="InterPro" id="IPR050128">
    <property type="entry name" value="Sulfate_adenylyltrnsfr_sub2"/>
</dbReference>
<dbReference type="PANTHER" id="PTHR43196">
    <property type="entry name" value="SULFATE ADENYLYLTRANSFERASE SUBUNIT 2"/>
    <property type="match status" value="1"/>
</dbReference>
<feature type="domain" description="Phosphoadenosine phosphosulphate reductase" evidence="11">
    <location>
        <begin position="44"/>
        <end position="268"/>
    </location>
</feature>
<evidence type="ECO:0000256" key="8">
    <source>
        <dbReference type="ARBA" id="ARBA00030256"/>
    </source>
</evidence>
<proteinExistence type="inferred from homology"/>
<dbReference type="PIRSF" id="PIRSF002936">
    <property type="entry name" value="CysDAde_trans"/>
    <property type="match status" value="1"/>
</dbReference>
<dbReference type="GO" id="GO:0005524">
    <property type="term" value="F:ATP binding"/>
    <property type="evidence" value="ECO:0007669"/>
    <property type="project" value="UniProtKB-KW"/>
</dbReference>
<protein>
    <recommendedName>
        <fullName evidence="3">Sulfate adenylyltransferase subunit 2</fullName>
        <ecNumber evidence="2">2.7.7.4</ecNumber>
    </recommendedName>
    <alternativeName>
        <fullName evidence="8">ATP-sulfurylase small subunit</fullName>
    </alternativeName>
    <alternativeName>
        <fullName evidence="9">Sulfate adenylate transferase</fullName>
    </alternativeName>
</protein>
<accession>A0A6J6FCG3</accession>
<dbReference type="Gene3D" id="3.40.50.620">
    <property type="entry name" value="HUPs"/>
    <property type="match status" value="1"/>
</dbReference>
<name>A0A6J6FCG3_9ZZZZ</name>
<dbReference type="NCBIfam" id="TIGR02039">
    <property type="entry name" value="CysD"/>
    <property type="match status" value="1"/>
</dbReference>
<dbReference type="NCBIfam" id="NF009214">
    <property type="entry name" value="PRK12563.1"/>
    <property type="match status" value="1"/>
</dbReference>
<dbReference type="GO" id="GO:0004781">
    <property type="term" value="F:sulfate adenylyltransferase (ATP) activity"/>
    <property type="evidence" value="ECO:0007669"/>
    <property type="project" value="UniProtKB-EC"/>
</dbReference>
<dbReference type="InterPro" id="IPR014729">
    <property type="entry name" value="Rossmann-like_a/b/a_fold"/>
</dbReference>
<evidence type="ECO:0000256" key="6">
    <source>
        <dbReference type="ARBA" id="ARBA00022741"/>
    </source>
</evidence>
<dbReference type="InterPro" id="IPR011784">
    <property type="entry name" value="SO4_adenylTrfase_ssu"/>
</dbReference>